<dbReference type="EMBL" id="JBICBT010001316">
    <property type="protein sequence ID" value="KAL3073614.1"/>
    <property type="molecule type" value="Genomic_DNA"/>
</dbReference>
<feature type="region of interest" description="Disordered" evidence="1">
    <location>
        <begin position="206"/>
        <end position="243"/>
    </location>
</feature>
<dbReference type="Proteomes" id="UP001620626">
    <property type="component" value="Unassembled WGS sequence"/>
</dbReference>
<accession>A0ABD2I0Q1</accession>
<sequence>MEHLVELHSDIFGLASASAPTKSAIGIPGNMDLGRFGHFCLMMMGKGCIATAVEVVYDAKAPDTITSWVASAFAINDKAGLGLAPSTVKLKVFRPFFVRLELPYAVKRGEKMALQVLVFNYLENEQEHQPGFDFLQKDGSSIKKGKADKVVQCALFVGCPAAVCPVAVYFPIVFTDVGQLRLNVVAQADQASDALEQTLRVGAGRVPRGPQRATDCGPEQQRDDTFTNPRFGKQANRRPQTAAVGWPQPLQAPYRKVVDLQFPADHCAWVYRGKARVDVIWRHYGPCVVKRGGFGSDAIRLRGAEHGYGSWCRTLSSCVTCVPPNVSTHRCELKAKKYMEYGATSRERHLPVRGVPTIRFPPSASPINIGSTWLTAFVLRSFKQAQAYIFVDDRVLEAKDGPKMPKKNLNNFKKFKDSIAFLISQQLDKRRFC</sequence>
<gene>
    <name evidence="3" type="ORF">niasHT_036284</name>
</gene>
<dbReference type="InterPro" id="IPR013783">
    <property type="entry name" value="Ig-like_fold"/>
</dbReference>
<evidence type="ECO:0000313" key="4">
    <source>
        <dbReference type="Proteomes" id="UP001620626"/>
    </source>
</evidence>
<dbReference type="InterPro" id="IPR050473">
    <property type="entry name" value="A2M/Complement_sys"/>
</dbReference>
<organism evidence="3 4">
    <name type="scientific">Heterodera trifolii</name>
    <dbReference type="NCBI Taxonomy" id="157864"/>
    <lineage>
        <taxon>Eukaryota</taxon>
        <taxon>Metazoa</taxon>
        <taxon>Ecdysozoa</taxon>
        <taxon>Nematoda</taxon>
        <taxon>Chromadorea</taxon>
        <taxon>Rhabditida</taxon>
        <taxon>Tylenchina</taxon>
        <taxon>Tylenchomorpha</taxon>
        <taxon>Tylenchoidea</taxon>
        <taxon>Heteroderidae</taxon>
        <taxon>Heteroderinae</taxon>
        <taxon>Heterodera</taxon>
    </lineage>
</organism>
<dbReference type="InterPro" id="IPR011626">
    <property type="entry name" value="Alpha-macroglobulin_TED"/>
</dbReference>
<dbReference type="Gene3D" id="2.20.130.20">
    <property type="match status" value="1"/>
</dbReference>
<proteinExistence type="predicted"/>
<evidence type="ECO:0000259" key="2">
    <source>
        <dbReference type="SMART" id="SM01360"/>
    </source>
</evidence>
<dbReference type="Pfam" id="PF00207">
    <property type="entry name" value="A2M"/>
    <property type="match status" value="1"/>
</dbReference>
<keyword evidence="4" id="KW-1185">Reference proteome</keyword>
<dbReference type="Gene3D" id="1.50.10.20">
    <property type="match status" value="1"/>
</dbReference>
<name>A0ABD2I0Q1_9BILA</name>
<dbReference type="Gene3D" id="2.60.40.10">
    <property type="entry name" value="Immunoglobulins"/>
    <property type="match status" value="1"/>
</dbReference>
<evidence type="ECO:0000256" key="1">
    <source>
        <dbReference type="SAM" id="MobiDB-lite"/>
    </source>
</evidence>
<dbReference type="Pfam" id="PF07678">
    <property type="entry name" value="TED_complement"/>
    <property type="match status" value="1"/>
</dbReference>
<comment type="caution">
    <text evidence="3">The sequence shown here is derived from an EMBL/GenBank/DDBJ whole genome shotgun (WGS) entry which is preliminary data.</text>
</comment>
<dbReference type="SMART" id="SM01360">
    <property type="entry name" value="A2M"/>
    <property type="match status" value="1"/>
</dbReference>
<evidence type="ECO:0000313" key="3">
    <source>
        <dbReference type="EMBL" id="KAL3073614.1"/>
    </source>
</evidence>
<reference evidence="3 4" key="1">
    <citation type="submission" date="2024-10" db="EMBL/GenBank/DDBJ databases">
        <authorList>
            <person name="Kim D."/>
        </authorList>
    </citation>
    <scope>NUCLEOTIDE SEQUENCE [LARGE SCALE GENOMIC DNA]</scope>
    <source>
        <strain evidence="3">BH-2024</strain>
    </source>
</reference>
<dbReference type="PANTHER" id="PTHR11412">
    <property type="entry name" value="MACROGLOBULIN / COMPLEMENT"/>
    <property type="match status" value="1"/>
</dbReference>
<feature type="domain" description="Alpha-2-macroglobulin" evidence="2">
    <location>
        <begin position="51"/>
        <end position="132"/>
    </location>
</feature>
<dbReference type="AlphaFoldDB" id="A0ABD2I0Q1"/>
<dbReference type="InterPro" id="IPR001599">
    <property type="entry name" value="Macroglobln_a2"/>
</dbReference>
<protein>
    <recommendedName>
        <fullName evidence="2">Alpha-2-macroglobulin domain-containing protein</fullName>
    </recommendedName>
</protein>
<dbReference type="PANTHER" id="PTHR11412:SF175">
    <property type="entry name" value="TEP (THIOLESTER CONTAINING PROTEIN)"/>
    <property type="match status" value="1"/>
</dbReference>